<keyword evidence="3 5" id="KW-1133">Transmembrane helix</keyword>
<protein>
    <recommendedName>
        <fullName evidence="6">PIG-P domain-containing protein</fullName>
    </recommendedName>
</protein>
<dbReference type="Pfam" id="PF08510">
    <property type="entry name" value="PIG-P"/>
    <property type="match status" value="1"/>
</dbReference>
<evidence type="ECO:0000256" key="1">
    <source>
        <dbReference type="ARBA" id="ARBA00004141"/>
    </source>
</evidence>
<keyword evidence="8" id="KW-1185">Reference proteome</keyword>
<comment type="caution">
    <text evidence="7">The sequence shown here is derived from an EMBL/GenBank/DDBJ whole genome shotgun (WGS) entry which is preliminary data.</text>
</comment>
<feature type="domain" description="PIG-P" evidence="6">
    <location>
        <begin position="12"/>
        <end position="158"/>
    </location>
</feature>
<evidence type="ECO:0000256" key="5">
    <source>
        <dbReference type="SAM" id="Phobius"/>
    </source>
</evidence>
<keyword evidence="4 5" id="KW-0472">Membrane</keyword>
<evidence type="ECO:0000256" key="4">
    <source>
        <dbReference type="ARBA" id="ARBA00023136"/>
    </source>
</evidence>
<dbReference type="InterPro" id="IPR052263">
    <property type="entry name" value="GPI_Anchor_Biosynth"/>
</dbReference>
<comment type="subcellular location">
    <subcellularLocation>
        <location evidence="1">Membrane</location>
        <topology evidence="1">Multi-pass membrane protein</topology>
    </subcellularLocation>
</comment>
<dbReference type="AlphaFoldDB" id="A0AA38MFS6"/>
<evidence type="ECO:0000256" key="2">
    <source>
        <dbReference type="ARBA" id="ARBA00022692"/>
    </source>
</evidence>
<gene>
    <name evidence="7" type="ORF">Zmor_014102</name>
</gene>
<dbReference type="PANTHER" id="PTHR46346:SF1">
    <property type="entry name" value="PHOSPHATIDYLINOSITOL N-ACETYLGLUCOSAMINYLTRANSFERASE SUBUNIT P"/>
    <property type="match status" value="1"/>
</dbReference>
<reference evidence="7" key="1">
    <citation type="journal article" date="2023" name="G3 (Bethesda)">
        <title>Whole genome assemblies of Zophobas morio and Tenebrio molitor.</title>
        <authorList>
            <person name="Kaur S."/>
            <person name="Stinson S.A."/>
            <person name="diCenzo G.C."/>
        </authorList>
    </citation>
    <scope>NUCLEOTIDE SEQUENCE</scope>
    <source>
        <strain evidence="7">QUZm001</strain>
    </source>
</reference>
<accession>A0AA38MFS6</accession>
<dbReference type="GO" id="GO:0005783">
    <property type="term" value="C:endoplasmic reticulum"/>
    <property type="evidence" value="ECO:0007669"/>
    <property type="project" value="TreeGrafter"/>
</dbReference>
<dbReference type="EMBL" id="JALNTZ010000004">
    <property type="protein sequence ID" value="KAJ3654952.1"/>
    <property type="molecule type" value="Genomic_DNA"/>
</dbReference>
<evidence type="ECO:0000256" key="3">
    <source>
        <dbReference type="ARBA" id="ARBA00022989"/>
    </source>
</evidence>
<name>A0AA38MFS6_9CUCU</name>
<proteinExistence type="predicted"/>
<sequence>MPEHTPAPTPSRAVYGFAMYLSFRSFFILYLVWAVIPDEWFKLVGITCLPQRYWAVTVPVFLLTVLAIFAFFIYPSLGLLMTPNVDDLRTIRDTTSTKKRKSKSFFSMQNYGTCGECSCVNKESCLKDDYQKNCGDYVVKAIPVLQDLPIWEVSDHLYFK</sequence>
<feature type="transmembrane region" description="Helical" evidence="5">
    <location>
        <begin position="53"/>
        <end position="74"/>
    </location>
</feature>
<evidence type="ECO:0000313" key="7">
    <source>
        <dbReference type="EMBL" id="KAJ3654952.1"/>
    </source>
</evidence>
<organism evidence="7 8">
    <name type="scientific">Zophobas morio</name>
    <dbReference type="NCBI Taxonomy" id="2755281"/>
    <lineage>
        <taxon>Eukaryota</taxon>
        <taxon>Metazoa</taxon>
        <taxon>Ecdysozoa</taxon>
        <taxon>Arthropoda</taxon>
        <taxon>Hexapoda</taxon>
        <taxon>Insecta</taxon>
        <taxon>Pterygota</taxon>
        <taxon>Neoptera</taxon>
        <taxon>Endopterygota</taxon>
        <taxon>Coleoptera</taxon>
        <taxon>Polyphaga</taxon>
        <taxon>Cucujiformia</taxon>
        <taxon>Tenebrionidae</taxon>
        <taxon>Zophobas</taxon>
    </lineage>
</organism>
<dbReference type="Proteomes" id="UP001168821">
    <property type="component" value="Unassembled WGS sequence"/>
</dbReference>
<dbReference type="GO" id="GO:0006506">
    <property type="term" value="P:GPI anchor biosynthetic process"/>
    <property type="evidence" value="ECO:0007669"/>
    <property type="project" value="TreeGrafter"/>
</dbReference>
<evidence type="ECO:0000259" key="6">
    <source>
        <dbReference type="Pfam" id="PF08510"/>
    </source>
</evidence>
<keyword evidence="2 5" id="KW-0812">Transmembrane</keyword>
<feature type="transmembrane region" description="Helical" evidence="5">
    <location>
        <begin position="12"/>
        <end position="33"/>
    </location>
</feature>
<dbReference type="InterPro" id="IPR013717">
    <property type="entry name" value="PIG-P"/>
</dbReference>
<dbReference type="PANTHER" id="PTHR46346">
    <property type="entry name" value="PHOSPHATIDYLINOSITOL N-ACETYLGLUCOSAMINYLTRANSFERASE SUBUNIT P"/>
    <property type="match status" value="1"/>
</dbReference>
<dbReference type="GO" id="GO:0016020">
    <property type="term" value="C:membrane"/>
    <property type="evidence" value="ECO:0007669"/>
    <property type="project" value="UniProtKB-SubCell"/>
</dbReference>
<evidence type="ECO:0000313" key="8">
    <source>
        <dbReference type="Proteomes" id="UP001168821"/>
    </source>
</evidence>